<dbReference type="SUPFAM" id="SSF48452">
    <property type="entry name" value="TPR-like"/>
    <property type="match status" value="1"/>
</dbReference>
<keyword evidence="2 3" id="KW-0802">TPR repeat</keyword>
<dbReference type="InterPro" id="IPR019734">
    <property type="entry name" value="TPR_rpt"/>
</dbReference>
<dbReference type="InterPro" id="IPR011990">
    <property type="entry name" value="TPR-like_helical_dom_sf"/>
</dbReference>
<reference evidence="5" key="1">
    <citation type="journal article" date="2019" name="Int. J. Syst. Evol. Microbiol.">
        <title>The Global Catalogue of Microorganisms (GCM) 10K type strain sequencing project: providing services to taxonomists for standard genome sequencing and annotation.</title>
        <authorList>
            <consortium name="The Broad Institute Genomics Platform"/>
            <consortium name="The Broad Institute Genome Sequencing Center for Infectious Disease"/>
            <person name="Wu L."/>
            <person name="Ma J."/>
        </authorList>
    </citation>
    <scope>NUCLEOTIDE SEQUENCE [LARGE SCALE GENOMIC DNA]</scope>
    <source>
        <strain evidence="5">JCM 31405</strain>
    </source>
</reference>
<proteinExistence type="predicted"/>
<dbReference type="PROSITE" id="PS50005">
    <property type="entry name" value="TPR"/>
    <property type="match status" value="1"/>
</dbReference>
<keyword evidence="5" id="KW-1185">Reference proteome</keyword>
<evidence type="ECO:0008006" key="6">
    <source>
        <dbReference type="Google" id="ProtNLM"/>
    </source>
</evidence>
<dbReference type="PANTHER" id="PTHR45586">
    <property type="entry name" value="TPR REPEAT-CONTAINING PROTEIN PA4667"/>
    <property type="match status" value="1"/>
</dbReference>
<evidence type="ECO:0000313" key="4">
    <source>
        <dbReference type="EMBL" id="GGR93177.1"/>
    </source>
</evidence>
<dbReference type="Gene3D" id="1.25.40.10">
    <property type="entry name" value="Tetratricopeptide repeat domain"/>
    <property type="match status" value="1"/>
</dbReference>
<accession>A0ABQ2S687</accession>
<organism evidence="4 5">
    <name type="scientific">Deinococcus sedimenti</name>
    <dbReference type="NCBI Taxonomy" id="1867090"/>
    <lineage>
        <taxon>Bacteria</taxon>
        <taxon>Thermotogati</taxon>
        <taxon>Deinococcota</taxon>
        <taxon>Deinococci</taxon>
        <taxon>Deinococcales</taxon>
        <taxon>Deinococcaceae</taxon>
        <taxon>Deinococcus</taxon>
    </lineage>
</organism>
<gene>
    <name evidence="4" type="ORF">GCM10008960_20190</name>
</gene>
<dbReference type="InterPro" id="IPR051012">
    <property type="entry name" value="CellSynth/LPSAsmb/PSIAsmb"/>
</dbReference>
<protein>
    <recommendedName>
        <fullName evidence="6">Tetratricopeptide repeat protein</fullName>
    </recommendedName>
</protein>
<comment type="caution">
    <text evidence="4">The sequence shown here is derived from an EMBL/GenBank/DDBJ whole genome shotgun (WGS) entry which is preliminary data.</text>
</comment>
<dbReference type="Pfam" id="PF13432">
    <property type="entry name" value="TPR_16"/>
    <property type="match status" value="2"/>
</dbReference>
<name>A0ABQ2S687_9DEIO</name>
<evidence type="ECO:0000256" key="2">
    <source>
        <dbReference type="ARBA" id="ARBA00022803"/>
    </source>
</evidence>
<sequence>MTTLPVPWPIGVALAALTAVPLVQATRDLRSDHELRRAAALQGTLDFDPALRALREATRLNPSDPRAHLKLGLATRTLWFYRRTPQLKNEADTAFQRATQLSPSWPSPYYEYSLMYAFVKDYPRALTILQGALDRDPNNAAYWLQKGTYQELGRDVTGARASYERCLILNSTVQECRDNLKALPVTP</sequence>
<evidence type="ECO:0000256" key="3">
    <source>
        <dbReference type="PROSITE-ProRule" id="PRU00339"/>
    </source>
</evidence>
<dbReference type="Proteomes" id="UP000644548">
    <property type="component" value="Unassembled WGS sequence"/>
</dbReference>
<keyword evidence="1" id="KW-0677">Repeat</keyword>
<dbReference type="SMART" id="SM00028">
    <property type="entry name" value="TPR"/>
    <property type="match status" value="3"/>
</dbReference>
<dbReference type="EMBL" id="BMQN01000003">
    <property type="protein sequence ID" value="GGR93177.1"/>
    <property type="molecule type" value="Genomic_DNA"/>
</dbReference>
<evidence type="ECO:0000313" key="5">
    <source>
        <dbReference type="Proteomes" id="UP000644548"/>
    </source>
</evidence>
<dbReference type="RefSeq" id="WP_189073038.1">
    <property type="nucleotide sequence ID" value="NZ_BMQN01000003.1"/>
</dbReference>
<feature type="repeat" description="TPR" evidence="3">
    <location>
        <begin position="106"/>
        <end position="139"/>
    </location>
</feature>
<dbReference type="PANTHER" id="PTHR45586:SF1">
    <property type="entry name" value="LIPOPOLYSACCHARIDE ASSEMBLY PROTEIN B"/>
    <property type="match status" value="1"/>
</dbReference>
<evidence type="ECO:0000256" key="1">
    <source>
        <dbReference type="ARBA" id="ARBA00022737"/>
    </source>
</evidence>